<evidence type="ECO:0000256" key="1">
    <source>
        <dbReference type="SAM" id="Phobius"/>
    </source>
</evidence>
<keyword evidence="1" id="KW-0472">Membrane</keyword>
<feature type="transmembrane region" description="Helical" evidence="1">
    <location>
        <begin position="20"/>
        <end position="44"/>
    </location>
</feature>
<dbReference type="EMBL" id="SNRY01010178">
    <property type="protein sequence ID" value="KAA6306096.1"/>
    <property type="molecule type" value="Genomic_DNA"/>
</dbReference>
<name>A0A5J4P9G9_9ZZZZ</name>
<reference evidence="2" key="1">
    <citation type="submission" date="2019-03" db="EMBL/GenBank/DDBJ databases">
        <title>Single cell metagenomics reveals metabolic interactions within the superorganism composed of flagellate Streblomastix strix and complex community of Bacteroidetes bacteria on its surface.</title>
        <authorList>
            <person name="Treitli S.C."/>
            <person name="Kolisko M."/>
            <person name="Husnik F."/>
            <person name="Keeling P."/>
            <person name="Hampl V."/>
        </authorList>
    </citation>
    <scope>NUCLEOTIDE SEQUENCE</scope>
    <source>
        <strain evidence="2">STM</strain>
    </source>
</reference>
<proteinExistence type="predicted"/>
<comment type="caution">
    <text evidence="2">The sequence shown here is derived from an EMBL/GenBank/DDBJ whole genome shotgun (WGS) entry which is preliminary data.</text>
</comment>
<evidence type="ECO:0000313" key="2">
    <source>
        <dbReference type="EMBL" id="KAA6306096.1"/>
    </source>
</evidence>
<gene>
    <name evidence="2" type="ORF">EZS27_042249</name>
</gene>
<accession>A0A5J4P9G9</accession>
<feature type="non-terminal residue" evidence="2">
    <location>
        <position position="70"/>
    </location>
</feature>
<keyword evidence="1" id="KW-0812">Transmembrane</keyword>
<sequence>MIQTSAAIRQKVCKVSVHTIVLIPLLLVIGLLLFLLIMGIMLWLNKYTRQKEVVVVPEIKGMTLAVAERR</sequence>
<organism evidence="2">
    <name type="scientific">termite gut metagenome</name>
    <dbReference type="NCBI Taxonomy" id="433724"/>
    <lineage>
        <taxon>unclassified sequences</taxon>
        <taxon>metagenomes</taxon>
        <taxon>organismal metagenomes</taxon>
    </lineage>
</organism>
<dbReference type="AlphaFoldDB" id="A0A5J4P9G9"/>
<protein>
    <submittedName>
        <fullName evidence="2">Uncharacterized protein</fullName>
    </submittedName>
</protein>
<keyword evidence="1" id="KW-1133">Transmembrane helix</keyword>